<dbReference type="PANTHER" id="PTHR13166">
    <property type="entry name" value="PROTEIN C6ORF149"/>
    <property type="match status" value="1"/>
</dbReference>
<dbReference type="CDD" id="cd20264">
    <property type="entry name" value="Complex1_LYR_LYRM4"/>
    <property type="match status" value="1"/>
</dbReference>
<evidence type="ECO:0000256" key="1">
    <source>
        <dbReference type="ARBA" id="ARBA00009508"/>
    </source>
</evidence>
<organism evidence="3 4">
    <name type="scientific">Nesidiocoris tenuis</name>
    <dbReference type="NCBI Taxonomy" id="355587"/>
    <lineage>
        <taxon>Eukaryota</taxon>
        <taxon>Metazoa</taxon>
        <taxon>Ecdysozoa</taxon>
        <taxon>Arthropoda</taxon>
        <taxon>Hexapoda</taxon>
        <taxon>Insecta</taxon>
        <taxon>Pterygota</taxon>
        <taxon>Neoptera</taxon>
        <taxon>Paraneoptera</taxon>
        <taxon>Hemiptera</taxon>
        <taxon>Heteroptera</taxon>
        <taxon>Panheteroptera</taxon>
        <taxon>Cimicomorpha</taxon>
        <taxon>Miridae</taxon>
        <taxon>Dicyphina</taxon>
        <taxon>Nesidiocoris</taxon>
    </lineage>
</organism>
<evidence type="ECO:0000313" key="4">
    <source>
        <dbReference type="Proteomes" id="UP001307889"/>
    </source>
</evidence>
<evidence type="ECO:0000313" key="3">
    <source>
        <dbReference type="EMBL" id="BES99742.1"/>
    </source>
</evidence>
<reference evidence="3 4" key="1">
    <citation type="submission" date="2023-09" db="EMBL/GenBank/DDBJ databases">
        <title>Nesidiocoris tenuis whole genome shotgun sequence.</title>
        <authorList>
            <person name="Shibata T."/>
            <person name="Shimoda M."/>
            <person name="Kobayashi T."/>
            <person name="Uehara T."/>
        </authorList>
    </citation>
    <scope>NUCLEOTIDE SEQUENCE [LARGE SCALE GENOMIC DNA]</scope>
    <source>
        <strain evidence="3 4">Japan</strain>
    </source>
</reference>
<evidence type="ECO:0000259" key="2">
    <source>
        <dbReference type="Pfam" id="PF05347"/>
    </source>
</evidence>
<name>A0ABN7BA94_9HEMI</name>
<keyword evidence="4" id="KW-1185">Reference proteome</keyword>
<feature type="domain" description="Complex 1 LYR protein" evidence="2">
    <location>
        <begin position="9"/>
        <end position="65"/>
    </location>
</feature>
<dbReference type="EMBL" id="AP028919">
    <property type="protein sequence ID" value="BES99742.1"/>
    <property type="molecule type" value="Genomic_DNA"/>
</dbReference>
<dbReference type="InterPro" id="IPR051522">
    <property type="entry name" value="ISC_assembly_LYR"/>
</dbReference>
<dbReference type="Pfam" id="PF05347">
    <property type="entry name" value="Complex1_LYR"/>
    <property type="match status" value="1"/>
</dbReference>
<dbReference type="PANTHER" id="PTHR13166:SF7">
    <property type="entry name" value="LYR MOTIF-CONTAINING PROTEIN 4"/>
    <property type="match status" value="1"/>
</dbReference>
<dbReference type="Proteomes" id="UP001307889">
    <property type="component" value="Chromosome 11"/>
</dbReference>
<comment type="similarity">
    <text evidence="1">Belongs to the complex I LYR family.</text>
</comment>
<accession>A0ABN7BA94</accession>
<protein>
    <submittedName>
        <fullName evidence="3">Complex 1 protein (LYR family)</fullName>
    </submittedName>
</protein>
<gene>
    <name evidence="3" type="ORF">NTJ_12560</name>
</gene>
<proteinExistence type="inferred from homology"/>
<sequence>MARSIDKTSVLQLYKTILREASKFPAYNFRMYCLRRARDGFRLNKGLNDQRAIEKVYTEGQNFLNIIKRQAVVYTLYKAKNLVIENERPKNST</sequence>
<dbReference type="InterPro" id="IPR045297">
    <property type="entry name" value="Complex1_LYR_LYRM4"/>
</dbReference>
<dbReference type="InterPro" id="IPR008011">
    <property type="entry name" value="Complex1_LYR_dom"/>
</dbReference>